<accession>A0A0L0KHX1</accession>
<reference evidence="3" key="1">
    <citation type="submission" date="2014-07" db="EMBL/GenBank/DDBJ databases">
        <title>Genome sequencing of plant-pathogenic Streptomyces species.</title>
        <authorList>
            <person name="Harrison J."/>
            <person name="Sapp M."/>
            <person name="Thwaites R."/>
            <person name="Studholme D.J."/>
        </authorList>
    </citation>
    <scope>NUCLEOTIDE SEQUENCE [LARGE SCALE GENOMIC DNA]</scope>
    <source>
        <strain evidence="3">NCPPB 4445</strain>
    </source>
</reference>
<proteinExistence type="predicted"/>
<sequence>MITLGLSDGAGRRVVLREISDANWRAVADVAPLDEQRRYVPALAARYLLLSSREGVWHSMAVCADDTVVGHIMWGRDEDGSYWLGGMVIDGTEQGKGVGRAAVRTLMEWLSRREDCRELRLSYHPDNTVAAKLYASLGFQPTEVASGDEVVAGLPVPDGHPKDLNSPSP</sequence>
<dbReference type="Proteomes" id="UP000037151">
    <property type="component" value="Unassembled WGS sequence"/>
</dbReference>
<dbReference type="PROSITE" id="PS51186">
    <property type="entry name" value="GNAT"/>
    <property type="match status" value="1"/>
</dbReference>
<evidence type="ECO:0000259" key="1">
    <source>
        <dbReference type="PROSITE" id="PS51186"/>
    </source>
</evidence>
<dbReference type="InterPro" id="IPR050276">
    <property type="entry name" value="MshD_Acetyltransferase"/>
</dbReference>
<evidence type="ECO:0000313" key="3">
    <source>
        <dbReference type="Proteomes" id="UP000037151"/>
    </source>
</evidence>
<comment type="caution">
    <text evidence="2">The sequence shown here is derived from an EMBL/GenBank/DDBJ whole genome shotgun (WGS) entry which is preliminary data.</text>
</comment>
<organism evidence="2 3">
    <name type="scientific">Streptomyces acidiscabies</name>
    <dbReference type="NCBI Taxonomy" id="42234"/>
    <lineage>
        <taxon>Bacteria</taxon>
        <taxon>Bacillati</taxon>
        <taxon>Actinomycetota</taxon>
        <taxon>Actinomycetes</taxon>
        <taxon>Kitasatosporales</taxon>
        <taxon>Streptomycetaceae</taxon>
        <taxon>Streptomyces</taxon>
    </lineage>
</organism>
<dbReference type="OrthoDB" id="3526335at2"/>
<dbReference type="EMBL" id="JPPY01000068">
    <property type="protein sequence ID" value="KND37235.1"/>
    <property type="molecule type" value="Genomic_DNA"/>
</dbReference>
<dbReference type="PANTHER" id="PTHR43617">
    <property type="entry name" value="L-AMINO ACID N-ACETYLTRANSFERASE"/>
    <property type="match status" value="1"/>
</dbReference>
<dbReference type="CDD" id="cd04301">
    <property type="entry name" value="NAT_SF"/>
    <property type="match status" value="1"/>
</dbReference>
<gene>
    <name evidence="2" type="ORF">IQ63_09925</name>
</gene>
<dbReference type="SUPFAM" id="SSF55729">
    <property type="entry name" value="Acyl-CoA N-acyltransferases (Nat)"/>
    <property type="match status" value="1"/>
</dbReference>
<feature type="domain" description="N-acetyltransferase" evidence="1">
    <location>
        <begin position="14"/>
        <end position="157"/>
    </location>
</feature>
<name>A0A0L0KHX1_9ACTN</name>
<dbReference type="InterPro" id="IPR000182">
    <property type="entry name" value="GNAT_dom"/>
</dbReference>
<dbReference type="PATRIC" id="fig|42234.21.peg.2045"/>
<dbReference type="RefSeq" id="WP_050370311.1">
    <property type="nucleotide sequence ID" value="NZ_KQ257813.1"/>
</dbReference>
<dbReference type="Pfam" id="PF00583">
    <property type="entry name" value="Acetyltransf_1"/>
    <property type="match status" value="1"/>
</dbReference>
<dbReference type="GO" id="GO:0016747">
    <property type="term" value="F:acyltransferase activity, transferring groups other than amino-acyl groups"/>
    <property type="evidence" value="ECO:0007669"/>
    <property type="project" value="InterPro"/>
</dbReference>
<dbReference type="Gene3D" id="3.40.630.30">
    <property type="match status" value="1"/>
</dbReference>
<dbReference type="AlphaFoldDB" id="A0A0L0KHX1"/>
<evidence type="ECO:0000313" key="2">
    <source>
        <dbReference type="EMBL" id="KND37235.1"/>
    </source>
</evidence>
<dbReference type="InterPro" id="IPR016181">
    <property type="entry name" value="Acyl_CoA_acyltransferase"/>
</dbReference>
<protein>
    <submittedName>
        <fullName evidence="2">Acetyltransferase</fullName>
    </submittedName>
</protein>
<keyword evidence="2" id="KW-0808">Transferase</keyword>